<dbReference type="FunFam" id="3.10.100.10:FF:000192">
    <property type="entry name" value="Uncharacterized protein"/>
    <property type="match status" value="1"/>
</dbReference>
<evidence type="ECO:0008006" key="24">
    <source>
        <dbReference type="Google" id="ProtNLM"/>
    </source>
</evidence>
<evidence type="ECO:0000259" key="19">
    <source>
        <dbReference type="PROSITE" id="PS50041"/>
    </source>
</evidence>
<evidence type="ECO:0000256" key="15">
    <source>
        <dbReference type="SAM" id="MobiDB-lite"/>
    </source>
</evidence>
<dbReference type="InterPro" id="IPR001304">
    <property type="entry name" value="C-type_lectin-like"/>
</dbReference>
<sequence>MFGLRRFCAAVIACSCLIAASYGQGYPGYTKRGGTWYKVFSTTKTYVAAAQTCAADGGRLAVVKSRDLQDFLVALIAQVDAGTPYWIGLRDITGGWTWSDGTAVYSGFIYWYPGEPNSVNECGQLMPYVGWDGKWDDTDCNDQKPFVCEIARHAFEVLRTANQQYEGVDFFAIKAKLPADGLSATENWCRDYQNLCAEYGQRPTGCGEDYAVLSGANSHYDYIRCVTEYDSDPYINNVLGCGNTDRVAEVANLAFSAGATAGRSFGFRDCDTSNCQRGLRGSHWSLYSTAAAFRSDGSGDRIVYTLCTGSVDVNECEVSPGICGPDADCVNLNGTFDCTCFPGFQMGAGGCTDVDECSGERPCPESAYCANQPGTYHCVCLDGLTGNGTTCTAVESPMDLSITDITAVGFTVTWSPSPEFDIDLEGYHVVVYGLDMMTAVNQSTGEVSLPVVGLSPETDYVIRVTALFSSDGWRSQSEAAIIVAGTASADTTEQTSQGTSFQSTKVSTGPATSTWWHDERDGETMETSSRPPVGTKETEDQICRNAIKTLSAEAGRAQTSQRVQKISELLSLVIRTCPDIPREEKDIIQALGVLKSITNKLDKLDMSDPATVQSVGGPLVESIGFLLEEPERDAPEDDGNLPPDLEEDPSLSPQERIAKAEEKEQEKQAKRGRLVQESRQVLDGLFNAIIGAMRPGDSPLTIKRGGIIVRAQRVRGDQFGGQVLQTEDGSFHVPSTAALFGDYTPHNVAIKLTQFQQNPFTWGRGEYQARSSVMELSLLQNDIPVAFNNLTEDFNITVPGTSPGNKPATTIVTFPASGNQSSSYHLLKLNNTAEGFLVTITPLNTSVVYGVSGRYGGRPDDQNYDVCTETFVLPEECSLMESLSAGGDETDKSEATMFVKGKEDPVDYYVKVQVLGPETKCDISDPTDEKKAGTNDVYAYRIQWARLSCVFWSETQEDWRTDGCTISDRSTITSTICHCNHLTAFGSDFATPPNTVDFGALTLRDLRDNGAVLTTIFVVDCLFLLILVIMKVVDLKSKRKKNPSIKLDDLQNDFRYRLHLWTGTAKHAGTESTVAFTLYGDAATSGVRVVNITKKVFTQGSLVTLTFSTAEQLGNVEQLQLMHDNSGEGSRASWHVDRAAVQDLTTGKLSYFFCGEWLAADRGDGQVVKTFPVASEQDLRSFGFLFPASLRSNLAEEHLFLSVVIMPKGSTFTRSERLACCLSSLTLSMVASAMWLSNENATQVVQAVSLGPFSFTLNTIYQGIMTSLTCLPVIIAIVVLFQYSRPSNKGNPRVRDVETGVSAEAPTQQGPAKGLPHWCKYVAWVLVVLSVVGSSVFTVLYSVHWGKEKSERWLSGYFISFLMDMFLLQPAKILLLAIIISSIFTSHATKTMFETEKGSVQDSIVVSQERAGFDSGAFRVQKKIERLSQTSPADVREARRKRDRDRKIGDVLLGIVRFCVLVLLIVTISNEQHQTTPAFHQTQSAAGTFVDSTDDVTDLPALWSWLNETALQSFYPETSYNGDKPRWFEKVFTADMQTVLVYPPSLIQARVKPGLCKVPAAVQHLFDDCTVGYDENTKETGAFQRGWKRVTNMSEVGSVPSGWSHRPSGYTIKPIFGVKSHYWGDGFSLELGKSADEMRSILADLKANHWIDRQTRAIILEVLLYNGNLDLFTSVTVVFEFSEMSGVFSHHHVHTFRLHQRPGTIGYIYVLMEIIYVIILLYSLWKEAKSARAAGWAYLKEPWNIVEAFNFILAFTAIALYGSNRIYSSRALAAVQQEKDQLQYLKSLVNINLMYGWLLAFLVFANIMKFLRLLRFDPYLAKLMPVFRGMAVEFSAFILYFFLCLMKDSDLPTEPDFVPPVRIVSKDADEDVSAPGRDIPVIVVRPAPQNTHTDMDGTHVVEVASQNTHTDMDGTHVVEVASQNTHADMDGTHVVEVASQNTHTDMDGTHVVEVASQNTHTDMDRTHVVEVASQNTHTDMDGTHVVEVASQSTHTGIVTMDVETAQSKASVESLRLADQLVLTPGTMLTYNHIQAAQMLLRRQYPALQGMESPAVGLCEDGFAKMTGKGLQIHHDGNKHWILTSFADGQVCLYDGLGVYMTKPLLIQLCQSYAAFADKETDVLPVVLPEVQSYWDENDCGLFAIAWAVDIAEGQDVSTVVYDDRKMRSHLETCFKEEKLTPFPRLTSRRKKVGPTKAHQISLVCRCEQGGRLGRLERCKACRRMFHVSCLQVSPPRSNIWVCGDCAV</sequence>
<dbReference type="GO" id="GO:0008270">
    <property type="term" value="F:zinc ion binding"/>
    <property type="evidence" value="ECO:0007669"/>
    <property type="project" value="UniProtKB-KW"/>
</dbReference>
<dbReference type="InterPro" id="IPR000152">
    <property type="entry name" value="EGF-type_Asp/Asn_hydroxyl_site"/>
</dbReference>
<feature type="transmembrane region" description="Helical" evidence="16">
    <location>
        <begin position="1218"/>
        <end position="1236"/>
    </location>
</feature>
<dbReference type="SUPFAM" id="SSF56436">
    <property type="entry name" value="C-type lectin-like"/>
    <property type="match status" value="1"/>
</dbReference>
<dbReference type="InterPro" id="IPR038765">
    <property type="entry name" value="Papain-like_cys_pep_sf"/>
</dbReference>
<gene>
    <name evidence="23" type="ORF">BRAFLDRAFT_85195</name>
</gene>
<feature type="domain" description="PLAT" evidence="20">
    <location>
        <begin position="1054"/>
        <end position="1172"/>
    </location>
</feature>
<evidence type="ECO:0000256" key="6">
    <source>
        <dbReference type="ARBA" id="ARBA00022723"/>
    </source>
</evidence>
<evidence type="ECO:0000256" key="12">
    <source>
        <dbReference type="ARBA" id="ARBA00023136"/>
    </source>
</evidence>
<evidence type="ECO:0000259" key="18">
    <source>
        <dbReference type="PROSITE" id="PS50026"/>
    </source>
</evidence>
<feature type="transmembrane region" description="Helical" evidence="16">
    <location>
        <begin position="1706"/>
        <end position="1725"/>
    </location>
</feature>
<name>C3YF57_BRAFL</name>
<feature type="signal peptide" evidence="17">
    <location>
        <begin position="1"/>
        <end position="23"/>
    </location>
</feature>
<keyword evidence="9" id="KW-0863">Zinc-finger</keyword>
<dbReference type="InterPro" id="IPR000203">
    <property type="entry name" value="GPS"/>
</dbReference>
<evidence type="ECO:0000256" key="1">
    <source>
        <dbReference type="ARBA" id="ARBA00004651"/>
    </source>
</evidence>
<dbReference type="EMBL" id="GG666508">
    <property type="protein sequence ID" value="EEN61059.1"/>
    <property type="molecule type" value="Genomic_DNA"/>
</dbReference>
<keyword evidence="7 17" id="KW-0732">Signal</keyword>
<feature type="transmembrane region" description="Helical" evidence="16">
    <location>
        <begin position="1357"/>
        <end position="1384"/>
    </location>
</feature>
<keyword evidence="8" id="KW-0677">Repeat</keyword>
<feature type="region of interest" description="Disordered" evidence="15">
    <location>
        <begin position="489"/>
        <end position="539"/>
    </location>
</feature>
<dbReference type="SUPFAM" id="SSF49723">
    <property type="entry name" value="Lipase/lipooxygenase domain (PLAT/LH2 domain)"/>
    <property type="match status" value="1"/>
</dbReference>
<dbReference type="InterPro" id="IPR013783">
    <property type="entry name" value="Ig-like_fold"/>
</dbReference>
<dbReference type="InterPro" id="IPR057244">
    <property type="entry name" value="GAIN_B"/>
</dbReference>
<keyword evidence="4 14" id="KW-0245">EGF-like domain</keyword>
<dbReference type="InterPro" id="IPR001965">
    <property type="entry name" value="Znf_PHD"/>
</dbReference>
<dbReference type="InterPro" id="IPR000742">
    <property type="entry name" value="EGF"/>
</dbReference>
<dbReference type="InterPro" id="IPR001881">
    <property type="entry name" value="EGF-like_Ca-bd_dom"/>
</dbReference>
<feature type="compositionally biased region" description="Acidic residues" evidence="15">
    <location>
        <begin position="631"/>
        <end position="649"/>
    </location>
</feature>
<evidence type="ECO:0000256" key="16">
    <source>
        <dbReference type="SAM" id="Phobius"/>
    </source>
</evidence>
<dbReference type="PROSITE" id="PS01186">
    <property type="entry name" value="EGF_2"/>
    <property type="match status" value="1"/>
</dbReference>
<feature type="domain" description="Fibronectin type-III" evidence="22">
    <location>
        <begin position="396"/>
        <end position="489"/>
    </location>
</feature>
<dbReference type="PROSITE" id="PS50026">
    <property type="entry name" value="EGF_3"/>
    <property type="match status" value="2"/>
</dbReference>
<keyword evidence="12 16" id="KW-0472">Membrane</keyword>
<evidence type="ECO:0000256" key="3">
    <source>
        <dbReference type="ARBA" id="ARBA00022475"/>
    </source>
</evidence>
<dbReference type="PROSITE" id="PS01187">
    <property type="entry name" value="EGF_CA"/>
    <property type="match status" value="1"/>
</dbReference>
<evidence type="ECO:0000259" key="22">
    <source>
        <dbReference type="PROSITE" id="PS50853"/>
    </source>
</evidence>
<dbReference type="InterPro" id="IPR051223">
    <property type="entry name" value="Polycystin"/>
</dbReference>
<feature type="domain" description="C-type lectin" evidence="19">
    <location>
        <begin position="32"/>
        <end position="149"/>
    </location>
</feature>
<feature type="chain" id="PRO_5002933558" description="Polycystic kidney disease protein 1-like 2" evidence="17">
    <location>
        <begin position="24"/>
        <end position="2247"/>
    </location>
</feature>
<dbReference type="GO" id="GO:0005886">
    <property type="term" value="C:plasma membrane"/>
    <property type="evidence" value="ECO:0007669"/>
    <property type="project" value="UniProtKB-SubCell"/>
</dbReference>
<dbReference type="PROSITE" id="PS01359">
    <property type="entry name" value="ZF_PHD_1"/>
    <property type="match status" value="1"/>
</dbReference>
<evidence type="ECO:0000256" key="14">
    <source>
        <dbReference type="PROSITE-ProRule" id="PRU00076"/>
    </source>
</evidence>
<keyword evidence="3" id="KW-1003">Cell membrane</keyword>
<dbReference type="PANTHER" id="PTHR10877">
    <property type="entry name" value="POLYCYSTIN FAMILY MEMBER"/>
    <property type="match status" value="1"/>
</dbReference>
<feature type="domain" description="EGF-like" evidence="18">
    <location>
        <begin position="312"/>
        <end position="352"/>
    </location>
</feature>
<dbReference type="Gene3D" id="3.30.40.10">
    <property type="entry name" value="Zinc/RING finger domain, C3HC4 (zinc finger)"/>
    <property type="match status" value="1"/>
</dbReference>
<dbReference type="PROSITE" id="PS50041">
    <property type="entry name" value="C_TYPE_LECTIN_2"/>
    <property type="match status" value="1"/>
</dbReference>
<evidence type="ECO:0000256" key="17">
    <source>
        <dbReference type="SAM" id="SignalP"/>
    </source>
</evidence>
<dbReference type="PROSITE" id="PS00615">
    <property type="entry name" value="C_TYPE_LECTIN_1"/>
    <property type="match status" value="1"/>
</dbReference>
<dbReference type="SMART" id="SM00179">
    <property type="entry name" value="EGF_CA"/>
    <property type="match status" value="2"/>
</dbReference>
<dbReference type="Gene3D" id="2.60.60.20">
    <property type="entry name" value="PLAT/LH2 domain"/>
    <property type="match status" value="1"/>
</dbReference>
<dbReference type="SUPFAM" id="SSF57903">
    <property type="entry name" value="FYVE/PHD zinc finger"/>
    <property type="match status" value="1"/>
</dbReference>
<feature type="transmembrane region" description="Helical" evidence="16">
    <location>
        <begin position="1260"/>
        <end position="1283"/>
    </location>
</feature>
<dbReference type="Pfam" id="PF00059">
    <property type="entry name" value="Lectin_C"/>
    <property type="match status" value="1"/>
</dbReference>
<dbReference type="SMART" id="SM00249">
    <property type="entry name" value="PHD"/>
    <property type="match status" value="1"/>
</dbReference>
<feature type="transmembrane region" description="Helical" evidence="16">
    <location>
        <begin position="1745"/>
        <end position="1762"/>
    </location>
</feature>
<feature type="domain" description="GAIN-B" evidence="21">
    <location>
        <begin position="810"/>
        <end position="996"/>
    </location>
</feature>
<feature type="region of interest" description="Disordered" evidence="15">
    <location>
        <begin position="631"/>
        <end position="652"/>
    </location>
</feature>
<dbReference type="PROSITE" id="PS50095">
    <property type="entry name" value="PLAT"/>
    <property type="match status" value="1"/>
</dbReference>
<evidence type="ECO:0000256" key="9">
    <source>
        <dbReference type="ARBA" id="ARBA00022771"/>
    </source>
</evidence>
<organism>
    <name type="scientific">Branchiostoma floridae</name>
    <name type="common">Florida lancelet</name>
    <name type="synonym">Amphioxus</name>
    <dbReference type="NCBI Taxonomy" id="7739"/>
    <lineage>
        <taxon>Eukaryota</taxon>
        <taxon>Metazoa</taxon>
        <taxon>Chordata</taxon>
        <taxon>Cephalochordata</taxon>
        <taxon>Leptocardii</taxon>
        <taxon>Amphioxiformes</taxon>
        <taxon>Branchiostomatidae</taxon>
        <taxon>Branchiostoma</taxon>
    </lineage>
</organism>
<evidence type="ECO:0000256" key="10">
    <source>
        <dbReference type="ARBA" id="ARBA00022833"/>
    </source>
</evidence>
<dbReference type="SUPFAM" id="SSF57184">
    <property type="entry name" value="Growth factor receptor domain"/>
    <property type="match status" value="1"/>
</dbReference>
<dbReference type="InterPro" id="IPR049883">
    <property type="entry name" value="NOTCH1_EGF-like"/>
</dbReference>
<dbReference type="InterPro" id="IPR046338">
    <property type="entry name" value="GAIN_dom_sf"/>
</dbReference>
<dbReference type="InterPro" id="IPR036392">
    <property type="entry name" value="PLAT/LH2_dom_sf"/>
</dbReference>
<evidence type="ECO:0000259" key="21">
    <source>
        <dbReference type="PROSITE" id="PS50221"/>
    </source>
</evidence>
<dbReference type="FunFam" id="2.10.25.10:FF:000038">
    <property type="entry name" value="Fibrillin 2"/>
    <property type="match status" value="2"/>
</dbReference>
<evidence type="ECO:0000259" key="20">
    <source>
        <dbReference type="PROSITE" id="PS50095"/>
    </source>
</evidence>
<evidence type="ECO:0000256" key="13">
    <source>
        <dbReference type="ARBA" id="ARBA00023157"/>
    </source>
</evidence>
<dbReference type="Pfam" id="PF00041">
    <property type="entry name" value="fn3"/>
    <property type="match status" value="1"/>
</dbReference>
<keyword evidence="10" id="KW-0862">Zinc</keyword>
<comment type="subcellular location">
    <subcellularLocation>
        <location evidence="1">Cell membrane</location>
        <topology evidence="1">Multi-pass membrane protein</topology>
    </subcellularLocation>
</comment>
<dbReference type="SMART" id="SM00181">
    <property type="entry name" value="EGF"/>
    <property type="match status" value="2"/>
</dbReference>
<dbReference type="InterPro" id="IPR018378">
    <property type="entry name" value="C-type_lectin_CS"/>
</dbReference>
<dbReference type="Gene3D" id="3.10.100.10">
    <property type="entry name" value="Mannose-Binding Protein A, subunit A"/>
    <property type="match status" value="1"/>
</dbReference>
<dbReference type="InParanoid" id="C3YF57"/>
<dbReference type="GO" id="GO:0005509">
    <property type="term" value="F:calcium ion binding"/>
    <property type="evidence" value="ECO:0007669"/>
    <property type="project" value="InterPro"/>
</dbReference>
<keyword evidence="6" id="KW-0479">Metal-binding</keyword>
<dbReference type="Pfam" id="PF01825">
    <property type="entry name" value="GPS"/>
    <property type="match status" value="1"/>
</dbReference>
<keyword evidence="13" id="KW-1015">Disulfide bond</keyword>
<dbReference type="InterPro" id="IPR003961">
    <property type="entry name" value="FN3_dom"/>
</dbReference>
<feature type="transmembrane region" description="Helical" evidence="16">
    <location>
        <begin position="1011"/>
        <end position="1033"/>
    </location>
</feature>
<dbReference type="SUPFAM" id="SSF54001">
    <property type="entry name" value="Cysteine proteinases"/>
    <property type="match status" value="1"/>
</dbReference>
<dbReference type="SMART" id="SM00303">
    <property type="entry name" value="GPS"/>
    <property type="match status" value="1"/>
</dbReference>
<feature type="transmembrane region" description="Helical" evidence="16">
    <location>
        <begin position="1794"/>
        <end position="1814"/>
    </location>
</feature>
<dbReference type="InterPro" id="IPR013122">
    <property type="entry name" value="PKD1_2_channel"/>
</dbReference>
<dbReference type="InterPro" id="IPR046791">
    <property type="entry name" value="Polycystin_dom"/>
</dbReference>
<dbReference type="PANTHER" id="PTHR10877:SF194">
    <property type="entry name" value="LOCATION OF VULVA DEFECTIVE 1"/>
    <property type="match status" value="1"/>
</dbReference>
<dbReference type="InterPro" id="IPR036116">
    <property type="entry name" value="FN3_sf"/>
</dbReference>
<dbReference type="SMART" id="SM00060">
    <property type="entry name" value="FN3"/>
    <property type="match status" value="1"/>
</dbReference>
<evidence type="ECO:0000256" key="2">
    <source>
        <dbReference type="ARBA" id="ARBA00007200"/>
    </source>
</evidence>
<dbReference type="InterPro" id="IPR016186">
    <property type="entry name" value="C-type_lectin-like/link_sf"/>
</dbReference>
<proteinExistence type="inferred from homology"/>
<comment type="caution">
    <text evidence="14">Lacks conserved residue(s) required for the propagation of feature annotation.</text>
</comment>
<feature type="transmembrane region" description="Helical" evidence="16">
    <location>
        <begin position="1321"/>
        <end position="1345"/>
    </location>
</feature>
<dbReference type="CDD" id="cd00054">
    <property type="entry name" value="EGF_CA"/>
    <property type="match status" value="2"/>
</dbReference>
<evidence type="ECO:0000256" key="11">
    <source>
        <dbReference type="ARBA" id="ARBA00022989"/>
    </source>
</evidence>
<dbReference type="Gene3D" id="2.10.25.10">
    <property type="entry name" value="Laminin"/>
    <property type="match status" value="2"/>
</dbReference>
<dbReference type="Pfam" id="PF08016">
    <property type="entry name" value="PKD_channel"/>
    <property type="match status" value="1"/>
</dbReference>
<dbReference type="Pfam" id="PF07645">
    <property type="entry name" value="EGF_CA"/>
    <property type="match status" value="2"/>
</dbReference>
<dbReference type="InterPro" id="IPR018097">
    <property type="entry name" value="EGF_Ca-bd_CS"/>
</dbReference>
<evidence type="ECO:0000256" key="4">
    <source>
        <dbReference type="ARBA" id="ARBA00022536"/>
    </source>
</evidence>
<evidence type="ECO:0000313" key="23">
    <source>
        <dbReference type="EMBL" id="EEN61059.1"/>
    </source>
</evidence>
<evidence type="ECO:0000256" key="5">
    <source>
        <dbReference type="ARBA" id="ARBA00022692"/>
    </source>
</evidence>
<dbReference type="InterPro" id="IPR019786">
    <property type="entry name" value="Zinc_finger_PHD-type_CS"/>
</dbReference>
<dbReference type="SMART" id="SM00034">
    <property type="entry name" value="CLECT"/>
    <property type="match status" value="1"/>
</dbReference>
<evidence type="ECO:0000256" key="8">
    <source>
        <dbReference type="ARBA" id="ARBA00022737"/>
    </source>
</evidence>
<dbReference type="InterPro" id="IPR001024">
    <property type="entry name" value="PLAT/LH2_dom"/>
</dbReference>
<keyword evidence="11 16" id="KW-1133">Transmembrane helix</keyword>
<dbReference type="CDD" id="cd00037">
    <property type="entry name" value="CLECT"/>
    <property type="match status" value="1"/>
</dbReference>
<accession>C3YF57</accession>
<dbReference type="InterPro" id="IPR016187">
    <property type="entry name" value="CTDL_fold"/>
</dbReference>
<dbReference type="InterPro" id="IPR009030">
    <property type="entry name" value="Growth_fac_rcpt_cys_sf"/>
</dbReference>
<protein>
    <recommendedName>
        <fullName evidence="24">Polycystic kidney disease protein 1-like 2</fullName>
    </recommendedName>
</protein>
<dbReference type="SUPFAM" id="SSF49265">
    <property type="entry name" value="Fibronectin type III"/>
    <property type="match status" value="1"/>
</dbReference>
<dbReference type="eggNOG" id="KOG4291">
    <property type="taxonomic scope" value="Eukaryota"/>
</dbReference>
<dbReference type="FunFam" id="2.60.40.10:FF:003125">
    <property type="match status" value="1"/>
</dbReference>
<dbReference type="PROSITE" id="PS50221">
    <property type="entry name" value="GAIN_B"/>
    <property type="match status" value="1"/>
</dbReference>
<dbReference type="PROSITE" id="PS50853">
    <property type="entry name" value="FN3"/>
    <property type="match status" value="1"/>
</dbReference>
<dbReference type="FunFam" id="2.60.220.50:FF:000035">
    <property type="entry name" value="Uncharacterized protein"/>
    <property type="match status" value="1"/>
</dbReference>
<dbReference type="Pfam" id="PF01477">
    <property type="entry name" value="PLAT"/>
    <property type="match status" value="1"/>
</dbReference>
<dbReference type="eggNOG" id="KOG3599">
    <property type="taxonomic scope" value="Eukaryota"/>
</dbReference>
<dbReference type="SMART" id="SM00308">
    <property type="entry name" value="LH2"/>
    <property type="match status" value="1"/>
</dbReference>
<dbReference type="eggNOG" id="KOG4297">
    <property type="taxonomic scope" value="Eukaryota"/>
</dbReference>
<reference evidence="23" key="1">
    <citation type="journal article" date="2008" name="Nature">
        <title>The amphioxus genome and the evolution of the chordate karyotype.</title>
        <authorList>
            <consortium name="US DOE Joint Genome Institute (JGI-PGF)"/>
            <person name="Putnam N.H."/>
            <person name="Butts T."/>
            <person name="Ferrier D.E.K."/>
            <person name="Furlong R.F."/>
            <person name="Hellsten U."/>
            <person name="Kawashima T."/>
            <person name="Robinson-Rechavi M."/>
            <person name="Shoguchi E."/>
            <person name="Terry A."/>
            <person name="Yu J.-K."/>
            <person name="Benito-Gutierrez E.L."/>
            <person name="Dubchak I."/>
            <person name="Garcia-Fernandez J."/>
            <person name="Gibson-Brown J.J."/>
            <person name="Grigoriev I.V."/>
            <person name="Horton A.C."/>
            <person name="de Jong P.J."/>
            <person name="Jurka J."/>
            <person name="Kapitonov V.V."/>
            <person name="Kohara Y."/>
            <person name="Kuroki Y."/>
            <person name="Lindquist E."/>
            <person name="Lucas S."/>
            <person name="Osoegawa K."/>
            <person name="Pennacchio L.A."/>
            <person name="Salamov A.A."/>
            <person name="Satou Y."/>
            <person name="Sauka-Spengler T."/>
            <person name="Schmutz J."/>
            <person name="Shin-I T."/>
            <person name="Toyoda A."/>
            <person name="Bronner-Fraser M."/>
            <person name="Fujiyama A."/>
            <person name="Holland L.Z."/>
            <person name="Holland P.W.H."/>
            <person name="Satoh N."/>
            <person name="Rokhsar D.S."/>
        </authorList>
    </citation>
    <scope>NUCLEOTIDE SEQUENCE [LARGE SCALE GENOMIC DNA]</scope>
    <source>
        <strain evidence="23">S238N-H82</strain>
        <tissue evidence="23">Testes</tissue>
    </source>
</reference>
<dbReference type="PROSITE" id="PS00010">
    <property type="entry name" value="ASX_HYDROXYL"/>
    <property type="match status" value="2"/>
</dbReference>
<comment type="similarity">
    <text evidence="2">Belongs to the polycystin family.</text>
</comment>
<dbReference type="Gene3D" id="2.60.40.10">
    <property type="entry name" value="Immunoglobulins"/>
    <property type="match status" value="1"/>
</dbReference>
<dbReference type="InterPro" id="IPR011011">
    <property type="entry name" value="Znf_FYVE_PHD"/>
</dbReference>
<feature type="compositionally biased region" description="Polar residues" evidence="15">
    <location>
        <begin position="489"/>
        <end position="515"/>
    </location>
</feature>
<keyword evidence="5 16" id="KW-0812">Transmembrane</keyword>
<dbReference type="CDD" id="cd00063">
    <property type="entry name" value="FN3"/>
    <property type="match status" value="1"/>
</dbReference>
<dbReference type="Gene3D" id="2.60.220.50">
    <property type="match status" value="1"/>
</dbReference>
<dbReference type="InterPro" id="IPR013083">
    <property type="entry name" value="Znf_RING/FYVE/PHD"/>
</dbReference>
<dbReference type="Pfam" id="PF20519">
    <property type="entry name" value="Polycystin_dom"/>
    <property type="match status" value="1"/>
</dbReference>
<feature type="domain" description="EGF-like" evidence="18">
    <location>
        <begin position="353"/>
        <end position="392"/>
    </location>
</feature>
<evidence type="ECO:0000256" key="7">
    <source>
        <dbReference type="ARBA" id="ARBA00022729"/>
    </source>
</evidence>